<dbReference type="EMBL" id="MWDB01000019">
    <property type="protein sequence ID" value="OQB41324.1"/>
    <property type="molecule type" value="Genomic_DNA"/>
</dbReference>
<name>A0A1V5ZN24_9BACT</name>
<feature type="compositionally biased region" description="Basic and acidic residues" evidence="1">
    <location>
        <begin position="27"/>
        <end position="55"/>
    </location>
</feature>
<gene>
    <name evidence="2" type="ORF">BWY04_00925</name>
</gene>
<protein>
    <submittedName>
        <fullName evidence="2">Uncharacterized protein</fullName>
    </submittedName>
</protein>
<feature type="region of interest" description="Disordered" evidence="1">
    <location>
        <begin position="27"/>
        <end position="67"/>
    </location>
</feature>
<sequence>MKSLQAKAISDQNYEVAAIIRDVLKEKDSHEQESKNAEFKEELNTAKEEDREQNEKQIANLKQQLMS</sequence>
<feature type="compositionally biased region" description="Polar residues" evidence="1">
    <location>
        <begin position="56"/>
        <end position="67"/>
    </location>
</feature>
<evidence type="ECO:0000313" key="2">
    <source>
        <dbReference type="EMBL" id="OQB41324.1"/>
    </source>
</evidence>
<comment type="caution">
    <text evidence="2">The sequence shown here is derived from an EMBL/GenBank/DDBJ whole genome shotgun (WGS) entry which is preliminary data.</text>
</comment>
<accession>A0A1V5ZN24</accession>
<proteinExistence type="predicted"/>
<reference evidence="2" key="1">
    <citation type="submission" date="2017-02" db="EMBL/GenBank/DDBJ databases">
        <title>Delving into the versatile metabolic prowess of the omnipresent phylum Bacteroidetes.</title>
        <authorList>
            <person name="Nobu M.K."/>
            <person name="Mei R."/>
            <person name="Narihiro T."/>
            <person name="Kuroda K."/>
            <person name="Liu W.-T."/>
        </authorList>
    </citation>
    <scope>NUCLEOTIDE SEQUENCE</scope>
    <source>
        <strain evidence="2">ADurb.Bin160</strain>
    </source>
</reference>
<evidence type="ECO:0000256" key="1">
    <source>
        <dbReference type="SAM" id="MobiDB-lite"/>
    </source>
</evidence>
<dbReference type="Proteomes" id="UP000485621">
    <property type="component" value="Unassembled WGS sequence"/>
</dbReference>
<dbReference type="AlphaFoldDB" id="A0A1V5ZN24"/>
<organism evidence="2">
    <name type="scientific">candidate division CPR1 bacterium ADurb.Bin160</name>
    <dbReference type="NCBI Taxonomy" id="1852826"/>
    <lineage>
        <taxon>Bacteria</taxon>
        <taxon>candidate division CPR1</taxon>
    </lineage>
</organism>